<dbReference type="AlphaFoldDB" id="A0A6J4SJW0"/>
<dbReference type="PRINTS" id="PR00313">
    <property type="entry name" value="CABNDNGRPT"/>
</dbReference>
<feature type="chain" id="PRO_5026842293" evidence="4">
    <location>
        <begin position="27"/>
        <end position="338"/>
    </location>
</feature>
<evidence type="ECO:0000256" key="1">
    <source>
        <dbReference type="ARBA" id="ARBA00004613"/>
    </source>
</evidence>
<proteinExistence type="predicted"/>
<sequence length="338" mass="34334">MSRRAAASAPLALAVAALLSPAAAGAHSIVRVNGGEVTSLSADATSLNTLTVRLRGSDLELSDPTVDGGMDPGSCRPGRVDESGFIVQAFCPRAGVTLVRLDAGDREDKVTAELPIRVALLGGEGADTLRSGPADDTLAGDAGDDTLAAGGGTDTLVGGLGVDALDGGAGNDTVRVRDGLADTVRCGDGGDTVDADTLDEIASDCERVERTATVPPEDDGGGRDRTKPTVQAGGPTVQRIGSAATVRVTATSSERGTLAASGFLDVGGLNLPLQSRRERVTVAGGGAEIRIRLSRSQVRQVRAALGKRRRVTVRLGVVATDAAGNSAETRAPRIRLTR</sequence>
<feature type="region of interest" description="Disordered" evidence="3">
    <location>
        <begin position="209"/>
        <end position="235"/>
    </location>
</feature>
<evidence type="ECO:0000256" key="2">
    <source>
        <dbReference type="ARBA" id="ARBA00022525"/>
    </source>
</evidence>
<keyword evidence="4" id="KW-0732">Signal</keyword>
<dbReference type="EC" id="3.1.3.1" evidence="5"/>
<dbReference type="InterPro" id="IPR050557">
    <property type="entry name" value="RTX_toxin/Mannuronan_C5-epim"/>
</dbReference>
<accession>A0A6J4SJW0</accession>
<dbReference type="Gene3D" id="2.150.10.10">
    <property type="entry name" value="Serralysin-like metalloprotease, C-terminal"/>
    <property type="match status" value="1"/>
</dbReference>
<dbReference type="InterPro" id="IPR018511">
    <property type="entry name" value="Hemolysin-typ_Ca-bd_CS"/>
</dbReference>
<gene>
    <name evidence="5" type="ORF">AVDCRST_MAG30-1944</name>
</gene>
<keyword evidence="5" id="KW-0378">Hydrolase</keyword>
<dbReference type="SUPFAM" id="SSF51120">
    <property type="entry name" value="beta-Roll"/>
    <property type="match status" value="1"/>
</dbReference>
<dbReference type="EMBL" id="CADCVS010000257">
    <property type="protein sequence ID" value="CAA9501505.1"/>
    <property type="molecule type" value="Genomic_DNA"/>
</dbReference>
<dbReference type="InterPro" id="IPR011049">
    <property type="entry name" value="Serralysin-like_metalloprot_C"/>
</dbReference>
<dbReference type="PANTHER" id="PTHR38340">
    <property type="entry name" value="S-LAYER PROTEIN"/>
    <property type="match status" value="1"/>
</dbReference>
<evidence type="ECO:0000313" key="5">
    <source>
        <dbReference type="EMBL" id="CAA9501505.1"/>
    </source>
</evidence>
<dbReference type="PANTHER" id="PTHR38340:SF1">
    <property type="entry name" value="S-LAYER PROTEIN"/>
    <property type="match status" value="1"/>
</dbReference>
<organism evidence="5">
    <name type="scientific">uncultured Solirubrobacteraceae bacterium</name>
    <dbReference type="NCBI Taxonomy" id="1162706"/>
    <lineage>
        <taxon>Bacteria</taxon>
        <taxon>Bacillati</taxon>
        <taxon>Actinomycetota</taxon>
        <taxon>Thermoleophilia</taxon>
        <taxon>Solirubrobacterales</taxon>
        <taxon>Solirubrobacteraceae</taxon>
        <taxon>environmental samples</taxon>
    </lineage>
</organism>
<protein>
    <submittedName>
        <fullName evidence="5">Alkaline phosphatase</fullName>
        <ecNumber evidence="5">3.1.3.1</ecNumber>
    </submittedName>
</protein>
<dbReference type="GO" id="GO:0005509">
    <property type="term" value="F:calcium ion binding"/>
    <property type="evidence" value="ECO:0007669"/>
    <property type="project" value="InterPro"/>
</dbReference>
<reference evidence="5" key="1">
    <citation type="submission" date="2020-02" db="EMBL/GenBank/DDBJ databases">
        <authorList>
            <person name="Meier V. D."/>
        </authorList>
    </citation>
    <scope>NUCLEOTIDE SEQUENCE</scope>
    <source>
        <strain evidence="5">AVDCRST_MAG30</strain>
    </source>
</reference>
<feature type="compositionally biased region" description="Low complexity" evidence="3">
    <location>
        <begin position="134"/>
        <end position="146"/>
    </location>
</feature>
<evidence type="ECO:0000256" key="3">
    <source>
        <dbReference type="SAM" id="MobiDB-lite"/>
    </source>
</evidence>
<dbReference type="GO" id="GO:0004035">
    <property type="term" value="F:alkaline phosphatase activity"/>
    <property type="evidence" value="ECO:0007669"/>
    <property type="project" value="UniProtKB-EC"/>
</dbReference>
<name>A0A6J4SJW0_9ACTN</name>
<comment type="subcellular location">
    <subcellularLocation>
        <location evidence="1">Secreted</location>
    </subcellularLocation>
</comment>
<dbReference type="Pfam" id="PF00353">
    <property type="entry name" value="HemolysinCabind"/>
    <property type="match status" value="1"/>
</dbReference>
<keyword evidence="2" id="KW-0964">Secreted</keyword>
<dbReference type="PROSITE" id="PS00330">
    <property type="entry name" value="HEMOLYSIN_CALCIUM"/>
    <property type="match status" value="2"/>
</dbReference>
<feature type="region of interest" description="Disordered" evidence="3">
    <location>
        <begin position="125"/>
        <end position="146"/>
    </location>
</feature>
<dbReference type="GO" id="GO:0005576">
    <property type="term" value="C:extracellular region"/>
    <property type="evidence" value="ECO:0007669"/>
    <property type="project" value="UniProtKB-SubCell"/>
</dbReference>
<dbReference type="InterPro" id="IPR001343">
    <property type="entry name" value="Hemolysn_Ca-bd"/>
</dbReference>
<feature type="signal peptide" evidence="4">
    <location>
        <begin position="1"/>
        <end position="26"/>
    </location>
</feature>
<evidence type="ECO:0000256" key="4">
    <source>
        <dbReference type="SAM" id="SignalP"/>
    </source>
</evidence>